<evidence type="ECO:0000259" key="13">
    <source>
        <dbReference type="Pfam" id="PF06722"/>
    </source>
</evidence>
<evidence type="ECO:0000256" key="7">
    <source>
        <dbReference type="ARBA" id="ARBA00023011"/>
    </source>
</evidence>
<dbReference type="Proteomes" id="UP000002051">
    <property type="component" value="Chromosome 4"/>
</dbReference>
<keyword evidence="7" id="KW-0756">Sterol biosynthesis</keyword>
<dbReference type="EMBL" id="PSQE01000004">
    <property type="protein sequence ID" value="RHN59164.1"/>
    <property type="molecule type" value="Genomic_DNA"/>
</dbReference>
<feature type="compositionally biased region" description="Basic and acidic residues" evidence="11">
    <location>
        <begin position="79"/>
        <end position="108"/>
    </location>
</feature>
<dbReference type="EC" id="2.4.1.173" evidence="2"/>
<evidence type="ECO:0000256" key="1">
    <source>
        <dbReference type="ARBA" id="ARBA00006962"/>
    </source>
</evidence>
<feature type="domain" description="Erythromycin biosynthesis protein CIII-like C-terminal" evidence="13">
    <location>
        <begin position="478"/>
        <end position="578"/>
    </location>
</feature>
<keyword evidence="6" id="KW-0752">Steroid biosynthesis</keyword>
<dbReference type="Proteomes" id="UP000265566">
    <property type="component" value="Chromosome 4"/>
</dbReference>
<dbReference type="PANTHER" id="PTHR48050">
    <property type="entry name" value="STEROL 3-BETA-GLUCOSYLTRANSFERASE"/>
    <property type="match status" value="1"/>
</dbReference>
<dbReference type="SMR" id="G7JVN9"/>
<dbReference type="FunFam" id="3.40.50.2000:FF:000009">
    <property type="entry name" value="Sterol 3-beta-glucosyltransferase UGT80A2"/>
    <property type="match status" value="1"/>
</dbReference>
<comment type="similarity">
    <text evidence="1">Belongs to the glycosyltransferase 28 family.</text>
</comment>
<evidence type="ECO:0000256" key="9">
    <source>
        <dbReference type="ARBA" id="ARBA00023166"/>
    </source>
</evidence>
<keyword evidence="5 15" id="KW-0808">Transferase</keyword>
<dbReference type="Pfam" id="PF03033">
    <property type="entry name" value="Glyco_transf_28"/>
    <property type="match status" value="1"/>
</dbReference>
<dbReference type="SUPFAM" id="SSF53756">
    <property type="entry name" value="UDP-Glycosyltransferase/glycogen phosphorylase"/>
    <property type="match status" value="1"/>
</dbReference>
<dbReference type="Gramene" id="rna21156">
    <property type="protein sequence ID" value="RHN59164.1"/>
    <property type="gene ID" value="gene21156"/>
</dbReference>
<feature type="compositionally biased region" description="Low complexity" evidence="11">
    <location>
        <begin position="12"/>
        <end position="22"/>
    </location>
</feature>
<accession>G7JVN9</accession>
<keyword evidence="9" id="KW-1207">Sterol metabolism</keyword>
<dbReference type="EMBL" id="CM001220">
    <property type="protein sequence ID" value="AES87191.2"/>
    <property type="molecule type" value="Genomic_DNA"/>
</dbReference>
<reference evidence="16" key="3">
    <citation type="submission" date="2015-04" db="UniProtKB">
        <authorList>
            <consortium name="EnsemblPlants"/>
        </authorList>
    </citation>
    <scope>IDENTIFICATION</scope>
    <source>
        <strain evidence="16">cv. Jemalong A17</strain>
    </source>
</reference>
<organism evidence="14 17">
    <name type="scientific">Medicago truncatula</name>
    <name type="common">Barrel medic</name>
    <name type="synonym">Medicago tribuloides</name>
    <dbReference type="NCBI Taxonomy" id="3880"/>
    <lineage>
        <taxon>Eukaryota</taxon>
        <taxon>Viridiplantae</taxon>
        <taxon>Streptophyta</taxon>
        <taxon>Embryophyta</taxon>
        <taxon>Tracheophyta</taxon>
        <taxon>Spermatophyta</taxon>
        <taxon>Magnoliopsida</taxon>
        <taxon>eudicotyledons</taxon>
        <taxon>Gunneridae</taxon>
        <taxon>Pentapetalae</taxon>
        <taxon>rosids</taxon>
        <taxon>fabids</taxon>
        <taxon>Fabales</taxon>
        <taxon>Fabaceae</taxon>
        <taxon>Papilionoideae</taxon>
        <taxon>50 kb inversion clade</taxon>
        <taxon>NPAAA clade</taxon>
        <taxon>Hologalegina</taxon>
        <taxon>IRL clade</taxon>
        <taxon>Trifolieae</taxon>
        <taxon>Medicago</taxon>
    </lineage>
</organism>
<dbReference type="GO" id="GO:0016906">
    <property type="term" value="F:sterol 3-beta-glucosyltransferase activity"/>
    <property type="evidence" value="ECO:0007669"/>
    <property type="project" value="UniProtKB-EC"/>
</dbReference>
<dbReference type="FunFam" id="3.40.50.2000:FF:000030">
    <property type="entry name" value="Sterol 3-beta-glucosyltransferase UGT80A2"/>
    <property type="match status" value="1"/>
</dbReference>
<evidence type="ECO:0000259" key="12">
    <source>
        <dbReference type="Pfam" id="PF03033"/>
    </source>
</evidence>
<evidence type="ECO:0000313" key="16">
    <source>
        <dbReference type="EnsemblPlants" id="AES87191"/>
    </source>
</evidence>
<evidence type="ECO:0000313" key="17">
    <source>
        <dbReference type="Proteomes" id="UP000002051"/>
    </source>
</evidence>
<keyword evidence="10" id="KW-0753">Steroid metabolism</keyword>
<feature type="region of interest" description="Disordered" evidence="11">
    <location>
        <begin position="78"/>
        <end position="108"/>
    </location>
</feature>
<evidence type="ECO:0000256" key="3">
    <source>
        <dbReference type="ARBA" id="ARBA00022516"/>
    </source>
</evidence>
<dbReference type="GO" id="GO:0016126">
    <property type="term" value="P:sterol biosynthetic process"/>
    <property type="evidence" value="ECO:0007669"/>
    <property type="project" value="UniProtKB-KW"/>
</dbReference>
<dbReference type="InterPro" id="IPR010610">
    <property type="entry name" value="EryCIII-like_C"/>
</dbReference>
<dbReference type="InterPro" id="IPR002213">
    <property type="entry name" value="UDP_glucos_trans"/>
</dbReference>
<keyword evidence="3" id="KW-0444">Lipid biosynthesis</keyword>
<name>G7JVN9_MEDTR</name>
<feature type="domain" description="Glycosyltransferase family 28 N-terminal" evidence="12">
    <location>
        <begin position="179"/>
        <end position="320"/>
    </location>
</feature>
<dbReference type="Gene3D" id="3.40.50.2000">
    <property type="entry name" value="Glycogen Phosphorylase B"/>
    <property type="match status" value="2"/>
</dbReference>
<keyword evidence="17" id="KW-1185">Reference proteome</keyword>
<proteinExistence type="inferred from homology"/>
<evidence type="ECO:0000256" key="5">
    <source>
        <dbReference type="ARBA" id="ARBA00022679"/>
    </source>
</evidence>
<dbReference type="HOGENOM" id="CLU_000537_8_3_1"/>
<dbReference type="GO" id="GO:0005975">
    <property type="term" value="P:carbohydrate metabolic process"/>
    <property type="evidence" value="ECO:0007669"/>
    <property type="project" value="InterPro"/>
</dbReference>
<dbReference type="ExpressionAtlas" id="G7JVN9">
    <property type="expression patterns" value="differential"/>
</dbReference>
<evidence type="ECO:0000256" key="2">
    <source>
        <dbReference type="ARBA" id="ARBA00012650"/>
    </source>
</evidence>
<reference evidence="14 17" key="2">
    <citation type="journal article" date="2014" name="BMC Genomics">
        <title>An improved genome release (version Mt4.0) for the model legume Medicago truncatula.</title>
        <authorList>
            <person name="Tang H."/>
            <person name="Krishnakumar V."/>
            <person name="Bidwell S."/>
            <person name="Rosen B."/>
            <person name="Chan A."/>
            <person name="Zhou S."/>
            <person name="Gentzbittel L."/>
            <person name="Childs K.L."/>
            <person name="Yandell M."/>
            <person name="Gundlach H."/>
            <person name="Mayer K.F."/>
            <person name="Schwartz D.C."/>
            <person name="Town C.D."/>
        </authorList>
    </citation>
    <scope>GENOME REANNOTATION</scope>
    <source>
        <strain evidence="14">A17</strain>
        <strain evidence="16 17">cv. Jemalong A17</strain>
    </source>
</reference>
<dbReference type="eggNOG" id="KOG0017">
    <property type="taxonomic scope" value="Eukaryota"/>
</dbReference>
<reference evidence="15" key="4">
    <citation type="journal article" date="2018" name="Nat. Plants">
        <title>Whole-genome landscape of Medicago truncatula symbiotic genes.</title>
        <authorList>
            <person name="Pecrix Y."/>
            <person name="Gamas P."/>
            <person name="Carrere S."/>
        </authorList>
    </citation>
    <scope>NUCLEOTIDE SEQUENCE</scope>
    <source>
        <tissue evidence="15">Leaves</tissue>
    </source>
</reference>
<evidence type="ECO:0000313" key="15">
    <source>
        <dbReference type="EMBL" id="RHN59164.1"/>
    </source>
</evidence>
<keyword evidence="4 15" id="KW-0328">Glycosyltransferase</keyword>
<dbReference type="OrthoDB" id="5835829at2759"/>
<dbReference type="InterPro" id="IPR050426">
    <property type="entry name" value="Glycosyltransferase_28"/>
</dbReference>
<feature type="region of interest" description="Disordered" evidence="11">
    <location>
        <begin position="1"/>
        <end position="38"/>
    </location>
</feature>
<evidence type="ECO:0000256" key="11">
    <source>
        <dbReference type="SAM" id="MobiDB-lite"/>
    </source>
</evidence>
<dbReference type="Pfam" id="PF06722">
    <property type="entry name" value="EryCIII-like_C"/>
    <property type="match status" value="1"/>
</dbReference>
<evidence type="ECO:0000256" key="4">
    <source>
        <dbReference type="ARBA" id="ARBA00022676"/>
    </source>
</evidence>
<reference evidence="14 17" key="1">
    <citation type="journal article" date="2011" name="Nature">
        <title>The Medicago genome provides insight into the evolution of rhizobial symbioses.</title>
        <authorList>
            <person name="Young N.D."/>
            <person name="Debelle F."/>
            <person name="Oldroyd G.E."/>
            <person name="Geurts R."/>
            <person name="Cannon S.B."/>
            <person name="Udvardi M.K."/>
            <person name="Benedito V.A."/>
            <person name="Mayer K.F."/>
            <person name="Gouzy J."/>
            <person name="Schoof H."/>
            <person name="Van de Peer Y."/>
            <person name="Proost S."/>
            <person name="Cook D.R."/>
            <person name="Meyers B.C."/>
            <person name="Spannagl M."/>
            <person name="Cheung F."/>
            <person name="De Mita S."/>
            <person name="Krishnakumar V."/>
            <person name="Gundlach H."/>
            <person name="Zhou S."/>
            <person name="Mudge J."/>
            <person name="Bharti A.K."/>
            <person name="Murray J.D."/>
            <person name="Naoumkina M.A."/>
            <person name="Rosen B."/>
            <person name="Silverstein K.A."/>
            <person name="Tang H."/>
            <person name="Rombauts S."/>
            <person name="Zhao P.X."/>
            <person name="Zhou P."/>
            <person name="Barbe V."/>
            <person name="Bardou P."/>
            <person name="Bechner M."/>
            <person name="Bellec A."/>
            <person name="Berger A."/>
            <person name="Berges H."/>
            <person name="Bidwell S."/>
            <person name="Bisseling T."/>
            <person name="Choisne N."/>
            <person name="Couloux A."/>
            <person name="Denny R."/>
            <person name="Deshpande S."/>
            <person name="Dai X."/>
            <person name="Doyle J.J."/>
            <person name="Dudez A.M."/>
            <person name="Farmer A.D."/>
            <person name="Fouteau S."/>
            <person name="Franken C."/>
            <person name="Gibelin C."/>
            <person name="Gish J."/>
            <person name="Goldstein S."/>
            <person name="Gonzalez A.J."/>
            <person name="Green P.J."/>
            <person name="Hallab A."/>
            <person name="Hartog M."/>
            <person name="Hua A."/>
            <person name="Humphray S.J."/>
            <person name="Jeong D.H."/>
            <person name="Jing Y."/>
            <person name="Jocker A."/>
            <person name="Kenton S.M."/>
            <person name="Kim D.J."/>
            <person name="Klee K."/>
            <person name="Lai H."/>
            <person name="Lang C."/>
            <person name="Lin S."/>
            <person name="Macmil S.L."/>
            <person name="Magdelenat G."/>
            <person name="Matthews L."/>
            <person name="McCorrison J."/>
            <person name="Monaghan E.L."/>
            <person name="Mun J.H."/>
            <person name="Najar F.Z."/>
            <person name="Nicholson C."/>
            <person name="Noirot C."/>
            <person name="O'Bleness M."/>
            <person name="Paule C.R."/>
            <person name="Poulain J."/>
            <person name="Prion F."/>
            <person name="Qin B."/>
            <person name="Qu C."/>
            <person name="Retzel E.F."/>
            <person name="Riddle C."/>
            <person name="Sallet E."/>
            <person name="Samain S."/>
            <person name="Samson N."/>
            <person name="Sanders I."/>
            <person name="Saurat O."/>
            <person name="Scarpelli C."/>
            <person name="Schiex T."/>
            <person name="Segurens B."/>
            <person name="Severin A.J."/>
            <person name="Sherrier D.J."/>
            <person name="Shi R."/>
            <person name="Sims S."/>
            <person name="Singer S.R."/>
            <person name="Sinharoy S."/>
            <person name="Sterck L."/>
            <person name="Viollet A."/>
            <person name="Wang B.B."/>
            <person name="Wang K."/>
            <person name="Wang M."/>
            <person name="Wang X."/>
            <person name="Warfsmann J."/>
            <person name="Weissenbach J."/>
            <person name="White D.D."/>
            <person name="White J.D."/>
            <person name="Wiley G.B."/>
            <person name="Wincker P."/>
            <person name="Xing Y."/>
            <person name="Yang L."/>
            <person name="Yao Z."/>
            <person name="Ying F."/>
            <person name="Zhai J."/>
            <person name="Zhou L."/>
            <person name="Zuber A."/>
            <person name="Denarie J."/>
            <person name="Dixon R.A."/>
            <person name="May G.D."/>
            <person name="Schwartz D.C."/>
            <person name="Rogers J."/>
            <person name="Quetier F."/>
            <person name="Town C.D."/>
            <person name="Roe B.A."/>
        </authorList>
    </citation>
    <scope>NUCLEOTIDE SEQUENCE [LARGE SCALE GENOMIC DNA]</scope>
    <source>
        <strain evidence="14">A17</strain>
        <strain evidence="16 17">cv. Jemalong A17</strain>
    </source>
</reference>
<dbReference type="PANTHER" id="PTHR48050:SF13">
    <property type="entry name" value="STEROL 3-BETA-GLUCOSYLTRANSFERASE UGT80A2"/>
    <property type="match status" value="1"/>
</dbReference>
<sequence length="621" mass="68342">MAELPENCWRYSSGSSSSSDQSIRVEHEIGTGNESTGQEIVDSTDAVSFGVSSCESSSSKSGIPRKGLHKATTMPVDISHGDKLESSPSKFKLERSKSDRQRHLRPEDAAQIFNDKIPVQEKLRLLNKIATVKDDGTVEFDVPIDVEPEALGAGSAHVNNDIDDSHDATDLDHIPPLNIVMLIVGTRGDVQPFVAIGKRLQDYGHRVRLATHSNFKEFVLTAGLEFYPLGGDPKVLAGYMVKNKGFLPSGPSEIPVQRNQMKEIINSLLPACKEPDIDSGVRFKADAIMANPTALAHTHVAEALQIPIHIFFTMPWSPTADFPHPLSRIKQQAGYRVSYQIVDLLIWLGMRDMVNDLRKKRLKLRPVTYLSGSQGFETDIPHAYMWSPHLVPKPKDWGPKIDVVGFCFLDLASNYEPPESLVKWLEDGDKPIYVGFGSLPVQDPKTMTEIIVEALETTGQRGIISKGWGGLGDLTEPKDSIYLLDNVPHDWLFLHCKAVVHHGGAGTTAAGLKAACPTTIVPFFGDQPFWGERVHDRGVGPPPIPIDVFSLPKLIAAINFMLDPKVKEHAIELAKAMENEDGVTGAVKVFFKQLPKNKPEPNTEPSSSSCFSYIARCFGYS</sequence>
<evidence type="ECO:0000256" key="10">
    <source>
        <dbReference type="ARBA" id="ARBA00023221"/>
    </source>
</evidence>
<accession>A0A0C3WT73</accession>
<dbReference type="EnsemblPlants" id="AES87191">
    <property type="protein sequence ID" value="AES87191"/>
    <property type="gene ID" value="MTR_4g022610"/>
</dbReference>
<keyword evidence="8" id="KW-0443">Lipid metabolism</keyword>
<protein>
    <recommendedName>
        <fullName evidence="2">sterol 3beta-glucosyltransferase</fullName>
        <ecNumber evidence="2">2.4.1.173</ecNumber>
    </recommendedName>
</protein>
<dbReference type="InterPro" id="IPR004276">
    <property type="entry name" value="GlycoTrans_28_N"/>
</dbReference>
<gene>
    <name evidence="14" type="ordered locus">MTR_4g022610</name>
    <name evidence="15" type="ORF">MtrunA17_Chr4g0010291</name>
</gene>
<dbReference type="eggNOG" id="KOG1192">
    <property type="taxonomic scope" value="Eukaryota"/>
</dbReference>
<dbReference type="AlphaFoldDB" id="G7JVN9"/>
<evidence type="ECO:0000256" key="8">
    <source>
        <dbReference type="ARBA" id="ARBA00023098"/>
    </source>
</evidence>
<dbReference type="GO" id="GO:0009791">
    <property type="term" value="P:post-embryonic development"/>
    <property type="evidence" value="ECO:0007669"/>
    <property type="project" value="UniProtKB-ARBA"/>
</dbReference>
<evidence type="ECO:0000313" key="14">
    <source>
        <dbReference type="EMBL" id="AES87191.2"/>
    </source>
</evidence>
<dbReference type="GO" id="GO:0010154">
    <property type="term" value="P:fruit development"/>
    <property type="evidence" value="ECO:0007669"/>
    <property type="project" value="UniProtKB-ARBA"/>
</dbReference>
<dbReference type="CDD" id="cd03784">
    <property type="entry name" value="GT1_Gtf-like"/>
    <property type="match status" value="1"/>
</dbReference>
<evidence type="ECO:0000256" key="6">
    <source>
        <dbReference type="ARBA" id="ARBA00022955"/>
    </source>
</evidence>